<feature type="domain" description="Fe/B12 periplasmic-binding" evidence="2">
    <location>
        <begin position="28"/>
        <end position="287"/>
    </location>
</feature>
<dbReference type="PROSITE" id="PS50983">
    <property type="entry name" value="FE_B12_PBP"/>
    <property type="match status" value="1"/>
</dbReference>
<keyword evidence="4" id="KW-1185">Reference proteome</keyword>
<name>A0ABU5BY31_9GAMM</name>
<feature type="signal peptide" evidence="1">
    <location>
        <begin position="1"/>
        <end position="22"/>
    </location>
</feature>
<keyword evidence="1" id="KW-0732">Signal</keyword>
<dbReference type="PANTHER" id="PTHR30535:SF4">
    <property type="entry name" value="HEMIN-BINDING PERIPLASMIC PROTEIN HMUT"/>
    <property type="match status" value="1"/>
</dbReference>
<sequence length="296" mass="31738">MHLERTLAALCLGLLASSASLAESLPQRWISAGGATTEWIVELGGQPRLVGVDTTSQHPQSVTSLPSVGYQRQLSAEGVLTLAPDLLLGTEEMGPPPVLAQLERAGIRIVQLSARSDLQVLDDNLQRLGELLGQPERAQLALEDFHQQLSHLQQQVDQARQGEQPPGVLLLLGQGGTNPLVAGRNTLADWLLRQAGARNLAEHEGYKNLSGEALLALDADWLVLTDRQLRGAEGQQALLAHNPALAASRAVREGHLLSIDPTLLVGGLGPRLPGVLRQLSHAFYPALQPRQVDISQ</sequence>
<dbReference type="Gene3D" id="3.40.50.1980">
    <property type="entry name" value="Nitrogenase molybdenum iron protein domain"/>
    <property type="match status" value="2"/>
</dbReference>
<gene>
    <name evidence="3" type="ORF">RED13_002124</name>
</gene>
<evidence type="ECO:0000313" key="4">
    <source>
        <dbReference type="Proteomes" id="UP001281217"/>
    </source>
</evidence>
<comment type="caution">
    <text evidence="3">The sequence shown here is derived from an EMBL/GenBank/DDBJ whole genome shotgun (WGS) entry which is preliminary data.</text>
</comment>
<dbReference type="PANTHER" id="PTHR30535">
    <property type="entry name" value="VITAMIN B12-BINDING PROTEIN"/>
    <property type="match status" value="1"/>
</dbReference>
<dbReference type="InterPro" id="IPR050902">
    <property type="entry name" value="ABC_Transporter_SBP"/>
</dbReference>
<dbReference type="EMBL" id="JAVRDO010000005">
    <property type="protein sequence ID" value="MDX9687685.1"/>
    <property type="molecule type" value="Genomic_DNA"/>
</dbReference>
<proteinExistence type="predicted"/>
<evidence type="ECO:0000313" key="3">
    <source>
        <dbReference type="EMBL" id="MDX9687685.1"/>
    </source>
</evidence>
<organism evidence="3 4">
    <name type="scientific">Halopseudomonas formosensis</name>
    <dbReference type="NCBI Taxonomy" id="1002526"/>
    <lineage>
        <taxon>Bacteria</taxon>
        <taxon>Pseudomonadati</taxon>
        <taxon>Pseudomonadota</taxon>
        <taxon>Gammaproteobacteria</taxon>
        <taxon>Pseudomonadales</taxon>
        <taxon>Pseudomonadaceae</taxon>
        <taxon>Halopseudomonas</taxon>
    </lineage>
</organism>
<reference evidence="4" key="1">
    <citation type="submission" date="2023-07" db="EMBL/GenBank/DDBJ databases">
        <authorList>
            <person name="de Witt J."/>
        </authorList>
    </citation>
    <scope>NUCLEOTIDE SEQUENCE [LARGE SCALE GENOMIC DNA]</scope>
    <source>
        <strain evidence="4">FZJ</strain>
    </source>
</reference>
<evidence type="ECO:0000259" key="2">
    <source>
        <dbReference type="PROSITE" id="PS50983"/>
    </source>
</evidence>
<dbReference type="Pfam" id="PF01497">
    <property type="entry name" value="Peripla_BP_2"/>
    <property type="match status" value="1"/>
</dbReference>
<dbReference type="SUPFAM" id="SSF53807">
    <property type="entry name" value="Helical backbone' metal receptor"/>
    <property type="match status" value="1"/>
</dbReference>
<protein>
    <submittedName>
        <fullName evidence="3">ABC transporter substrate-binding protein</fullName>
    </submittedName>
</protein>
<evidence type="ECO:0000256" key="1">
    <source>
        <dbReference type="SAM" id="SignalP"/>
    </source>
</evidence>
<dbReference type="InterPro" id="IPR002491">
    <property type="entry name" value="ABC_transptr_periplasmic_BD"/>
</dbReference>
<feature type="chain" id="PRO_5046629869" evidence="1">
    <location>
        <begin position="23"/>
        <end position="296"/>
    </location>
</feature>
<accession>A0ABU5BY31</accession>
<dbReference type="Proteomes" id="UP001281217">
    <property type="component" value="Unassembled WGS sequence"/>
</dbReference>
<dbReference type="RefSeq" id="WP_320331394.1">
    <property type="nucleotide sequence ID" value="NZ_JAVRDO010000005.1"/>
</dbReference>